<dbReference type="PANTHER" id="PTHR43586">
    <property type="entry name" value="CYSTEINE DESULFURASE"/>
    <property type="match status" value="1"/>
</dbReference>
<dbReference type="SUPFAM" id="SSF53383">
    <property type="entry name" value="PLP-dependent transferases"/>
    <property type="match status" value="1"/>
</dbReference>
<dbReference type="Proteomes" id="UP001556196">
    <property type="component" value="Unassembled WGS sequence"/>
</dbReference>
<accession>A0ABV3R1S9</accession>
<keyword evidence="3" id="KW-0808">Transferase</keyword>
<dbReference type="PANTHER" id="PTHR43586:SF24">
    <property type="entry name" value="BLR4730 PROTEIN"/>
    <property type="match status" value="1"/>
</dbReference>
<keyword evidence="1" id="KW-0663">Pyridoxal phosphate</keyword>
<dbReference type="Gene3D" id="3.40.640.10">
    <property type="entry name" value="Type I PLP-dependent aspartate aminotransferase-like (Major domain)"/>
    <property type="match status" value="1"/>
</dbReference>
<dbReference type="Pfam" id="PF00266">
    <property type="entry name" value="Aminotran_5"/>
    <property type="match status" value="1"/>
</dbReference>
<dbReference type="Gene3D" id="3.90.1150.10">
    <property type="entry name" value="Aspartate Aminotransferase, domain 1"/>
    <property type="match status" value="1"/>
</dbReference>
<organism evidence="3 4">
    <name type="scientific">Mesorhizobium marinum</name>
    <dbReference type="NCBI Taxonomy" id="3228790"/>
    <lineage>
        <taxon>Bacteria</taxon>
        <taxon>Pseudomonadati</taxon>
        <taxon>Pseudomonadota</taxon>
        <taxon>Alphaproteobacteria</taxon>
        <taxon>Hyphomicrobiales</taxon>
        <taxon>Phyllobacteriaceae</taxon>
        <taxon>Mesorhizobium</taxon>
    </lineage>
</organism>
<evidence type="ECO:0000259" key="2">
    <source>
        <dbReference type="Pfam" id="PF00266"/>
    </source>
</evidence>
<dbReference type="RefSeq" id="WP_367723647.1">
    <property type="nucleotide sequence ID" value="NZ_JBFOCI010000003.1"/>
</dbReference>
<comment type="caution">
    <text evidence="3">The sequence shown here is derived from an EMBL/GenBank/DDBJ whole genome shotgun (WGS) entry which is preliminary data.</text>
</comment>
<dbReference type="EMBL" id="JBFOCI010000003">
    <property type="protein sequence ID" value="MEW9806512.1"/>
    <property type="molecule type" value="Genomic_DNA"/>
</dbReference>
<proteinExistence type="predicted"/>
<name>A0ABV3R1S9_9HYPH</name>
<evidence type="ECO:0000256" key="1">
    <source>
        <dbReference type="ARBA" id="ARBA00022898"/>
    </source>
</evidence>
<keyword evidence="4" id="KW-1185">Reference proteome</keyword>
<feature type="domain" description="Aminotransferase class V" evidence="2">
    <location>
        <begin position="15"/>
        <end position="378"/>
    </location>
</feature>
<evidence type="ECO:0000313" key="3">
    <source>
        <dbReference type="EMBL" id="MEW9806512.1"/>
    </source>
</evidence>
<evidence type="ECO:0000313" key="4">
    <source>
        <dbReference type="Proteomes" id="UP001556196"/>
    </source>
</evidence>
<dbReference type="InterPro" id="IPR000192">
    <property type="entry name" value="Aminotrans_V_dom"/>
</dbReference>
<gene>
    <name evidence="3" type="ORF">ABUE31_11010</name>
</gene>
<dbReference type="GO" id="GO:0008483">
    <property type="term" value="F:transaminase activity"/>
    <property type="evidence" value="ECO:0007669"/>
    <property type="project" value="UniProtKB-KW"/>
</dbReference>
<dbReference type="InterPro" id="IPR015424">
    <property type="entry name" value="PyrdxlP-dep_Trfase"/>
</dbReference>
<keyword evidence="3" id="KW-0032">Aminotransferase</keyword>
<sequence>MRAETPGCNGQFTHLNNAGASLKPRMVVEAVARHLEREEEIGGYEAATEAAGDVGAFYASVARLINAQPSEIAFVDSATRGWQIAFLALGLNPGDEVLTSSAEYNSNMISFRHAEQRLGIRTVLVPDEADGSIDCAALERAITGRTRLISLSHMPTNDGIVQPAAEVGRIAKAHGIPYLLDACQSVGQMPIDVTGLGCTMLTATGRKYLRGPRGTGFLWVDRTWQDRLVPEMLDIRSARWTEVDRFEIMDDAGRYELWENNVAAQIGLGKAAAYAVRHSLDLVWERIQMLAARLRLLLAELPGFDVHDRGAVKSGIVTFSSRAVPAAELTAWLRREHAINTSVSAVQLTRTDLLSSGLTHVVRASVHAFNTEDEVDRLAAALRPLATGRDAAQAVPVS</sequence>
<reference evidence="3 4" key="1">
    <citation type="submission" date="2024-06" db="EMBL/GenBank/DDBJ databases">
        <authorList>
            <person name="Tuo L."/>
        </authorList>
    </citation>
    <scope>NUCLEOTIDE SEQUENCE [LARGE SCALE GENOMIC DNA]</scope>
    <source>
        <strain evidence="3 4">ZMM04-5</strain>
    </source>
</reference>
<dbReference type="InterPro" id="IPR015422">
    <property type="entry name" value="PyrdxlP-dep_Trfase_small"/>
</dbReference>
<dbReference type="InterPro" id="IPR015421">
    <property type="entry name" value="PyrdxlP-dep_Trfase_major"/>
</dbReference>
<protein>
    <submittedName>
        <fullName evidence="3">Aminotransferase class V-fold PLP-dependent enzyme</fullName>
    </submittedName>
</protein>